<keyword evidence="2" id="KW-1133">Transmembrane helix</keyword>
<dbReference type="Proteomes" id="UP000184330">
    <property type="component" value="Unassembled WGS sequence"/>
</dbReference>
<evidence type="ECO:0000256" key="2">
    <source>
        <dbReference type="SAM" id="Phobius"/>
    </source>
</evidence>
<organism evidence="3 4">
    <name type="scientific">Phialocephala subalpina</name>
    <dbReference type="NCBI Taxonomy" id="576137"/>
    <lineage>
        <taxon>Eukaryota</taxon>
        <taxon>Fungi</taxon>
        <taxon>Dikarya</taxon>
        <taxon>Ascomycota</taxon>
        <taxon>Pezizomycotina</taxon>
        <taxon>Leotiomycetes</taxon>
        <taxon>Helotiales</taxon>
        <taxon>Mollisiaceae</taxon>
        <taxon>Phialocephala</taxon>
        <taxon>Phialocephala fortinii species complex</taxon>
    </lineage>
</organism>
<gene>
    <name evidence="3" type="ORF">PAC_05502</name>
</gene>
<evidence type="ECO:0000313" key="3">
    <source>
        <dbReference type="EMBL" id="CZR55614.1"/>
    </source>
</evidence>
<evidence type="ECO:0000256" key="1">
    <source>
        <dbReference type="SAM" id="MobiDB-lite"/>
    </source>
</evidence>
<keyword evidence="2" id="KW-0812">Transmembrane</keyword>
<name>A0A1L7WS62_9HELO</name>
<evidence type="ECO:0000313" key="4">
    <source>
        <dbReference type="Proteomes" id="UP000184330"/>
    </source>
</evidence>
<reference evidence="3 4" key="1">
    <citation type="submission" date="2016-03" db="EMBL/GenBank/DDBJ databases">
        <authorList>
            <person name="Ploux O."/>
        </authorList>
    </citation>
    <scope>NUCLEOTIDE SEQUENCE [LARGE SCALE GENOMIC DNA]</scope>
    <source>
        <strain evidence="3 4">UAMH 11012</strain>
    </source>
</reference>
<keyword evidence="2" id="KW-0472">Membrane</keyword>
<dbReference type="EMBL" id="FJOG01000006">
    <property type="protein sequence ID" value="CZR55614.1"/>
    <property type="molecule type" value="Genomic_DNA"/>
</dbReference>
<feature type="compositionally biased region" description="Polar residues" evidence="1">
    <location>
        <begin position="37"/>
        <end position="47"/>
    </location>
</feature>
<feature type="region of interest" description="Disordered" evidence="1">
    <location>
        <begin position="37"/>
        <end position="65"/>
    </location>
</feature>
<feature type="region of interest" description="Disordered" evidence="1">
    <location>
        <begin position="106"/>
        <end position="146"/>
    </location>
</feature>
<accession>A0A1L7WS62</accession>
<protein>
    <submittedName>
        <fullName evidence="3">Uncharacterized protein</fullName>
    </submittedName>
</protein>
<dbReference type="AlphaFoldDB" id="A0A1L7WS62"/>
<proteinExistence type="predicted"/>
<keyword evidence="4" id="KW-1185">Reference proteome</keyword>
<feature type="transmembrane region" description="Helical" evidence="2">
    <location>
        <begin position="6"/>
        <end position="30"/>
    </location>
</feature>
<sequence length="146" mass="15089">MVKPNDTIALIILLHILICVLVSICLYRLLHRIRSPPSTNSYPSSKYPSEISIEDGTPPPRSPPGRIHIVVPPPGNINVNPLVGPGNANIRPPVGGGNVNVRPGRGAANVRAPRGRGAANVRPGGGGAVNVRPPAGGGGAVKVRHD</sequence>